<gene>
    <name evidence="2" type="ORF">S03H2_58172</name>
</gene>
<evidence type="ECO:0008006" key="3">
    <source>
        <dbReference type="Google" id="ProtNLM"/>
    </source>
</evidence>
<sequence>EAVWTEAFIVALAAVGFAFAAAGRGTAPAGVGLVRFLGVYTVVMVLFYSILPYKTPWCMLGFLHGMIVLGGFGAVQLVRAVPGRAGKAAAAVVLLAGAGHLGWQGWRGSFAAYEDYGNPYVYAHTTSDVPRLAARIEEYAAVHPDRRGMHVQVICPGADYWPLPWYLRRFTRVGWHDRVPDGDIAPVVITQPALEADLTRRIFEIYESAPFEQRHLYMRVFDNLQLRHGVPLCAYVRRDLWEAWAAANA</sequence>
<proteinExistence type="predicted"/>
<dbReference type="AlphaFoldDB" id="X1JZI4"/>
<feature type="transmembrane region" description="Helical" evidence="1">
    <location>
        <begin position="58"/>
        <end position="78"/>
    </location>
</feature>
<reference evidence="2" key="1">
    <citation type="journal article" date="2014" name="Front. Microbiol.">
        <title>High frequency of phylogenetically diverse reductive dehalogenase-homologous genes in deep subseafloor sedimentary metagenomes.</title>
        <authorList>
            <person name="Kawai M."/>
            <person name="Futagami T."/>
            <person name="Toyoda A."/>
            <person name="Takaki Y."/>
            <person name="Nishi S."/>
            <person name="Hori S."/>
            <person name="Arai W."/>
            <person name="Tsubouchi T."/>
            <person name="Morono Y."/>
            <person name="Uchiyama I."/>
            <person name="Ito T."/>
            <person name="Fujiyama A."/>
            <person name="Inagaki F."/>
            <person name="Takami H."/>
        </authorList>
    </citation>
    <scope>NUCLEOTIDE SEQUENCE</scope>
    <source>
        <strain evidence="2">Expedition CK06-06</strain>
    </source>
</reference>
<comment type="caution">
    <text evidence="2">The sequence shown here is derived from an EMBL/GenBank/DDBJ whole genome shotgun (WGS) entry which is preliminary data.</text>
</comment>
<keyword evidence="1" id="KW-0812">Transmembrane</keyword>
<evidence type="ECO:0000256" key="1">
    <source>
        <dbReference type="SAM" id="Phobius"/>
    </source>
</evidence>
<evidence type="ECO:0000313" key="2">
    <source>
        <dbReference type="EMBL" id="GAH86840.1"/>
    </source>
</evidence>
<protein>
    <recommendedName>
        <fullName evidence="3">Glycosyltransferase RgtA/B/C/D-like domain-containing protein</fullName>
    </recommendedName>
</protein>
<feature type="non-terminal residue" evidence="2">
    <location>
        <position position="249"/>
    </location>
</feature>
<keyword evidence="1" id="KW-0472">Membrane</keyword>
<name>X1JZI4_9ZZZZ</name>
<keyword evidence="1" id="KW-1133">Transmembrane helix</keyword>
<organism evidence="2">
    <name type="scientific">marine sediment metagenome</name>
    <dbReference type="NCBI Taxonomy" id="412755"/>
    <lineage>
        <taxon>unclassified sequences</taxon>
        <taxon>metagenomes</taxon>
        <taxon>ecological metagenomes</taxon>
    </lineage>
</organism>
<accession>X1JZI4</accession>
<feature type="transmembrane region" description="Helical" evidence="1">
    <location>
        <begin position="32"/>
        <end position="51"/>
    </location>
</feature>
<dbReference type="EMBL" id="BARU01037315">
    <property type="protein sequence ID" value="GAH86840.1"/>
    <property type="molecule type" value="Genomic_DNA"/>
</dbReference>
<feature type="non-terminal residue" evidence="2">
    <location>
        <position position="1"/>
    </location>
</feature>